<keyword evidence="2" id="KW-1185">Reference proteome</keyword>
<reference evidence="1 2" key="1">
    <citation type="journal article" date="2013" name="Curr. Biol.">
        <title>The Genome of the Foraminiferan Reticulomyxa filosa.</title>
        <authorList>
            <person name="Glockner G."/>
            <person name="Hulsmann N."/>
            <person name="Schleicher M."/>
            <person name="Noegel A.A."/>
            <person name="Eichinger L."/>
            <person name="Gallinger C."/>
            <person name="Pawlowski J."/>
            <person name="Sierra R."/>
            <person name="Euteneuer U."/>
            <person name="Pillet L."/>
            <person name="Moustafa A."/>
            <person name="Platzer M."/>
            <person name="Groth M."/>
            <person name="Szafranski K."/>
            <person name="Schliwa M."/>
        </authorList>
    </citation>
    <scope>NUCLEOTIDE SEQUENCE [LARGE SCALE GENOMIC DNA]</scope>
</reference>
<dbReference type="Proteomes" id="UP000023152">
    <property type="component" value="Unassembled WGS sequence"/>
</dbReference>
<evidence type="ECO:0000313" key="1">
    <source>
        <dbReference type="EMBL" id="ETO15338.1"/>
    </source>
</evidence>
<comment type="caution">
    <text evidence="1">The sequence shown here is derived from an EMBL/GenBank/DDBJ whole genome shotgun (WGS) entry which is preliminary data.</text>
</comment>
<evidence type="ECO:0000313" key="2">
    <source>
        <dbReference type="Proteomes" id="UP000023152"/>
    </source>
</evidence>
<gene>
    <name evidence="1" type="ORF">RFI_22026</name>
</gene>
<proteinExistence type="predicted"/>
<sequence>MDLKEQLQPWIELKEVTERIKEYYPCKDEIKEDEVKEAEKKENKINEDDQWKAFVKALEKMEEITRTSEDISIKEAAECYDTCFECVGEGAKVCMTTDLFKILICCENELKLLASNTNFTNEKEFEKILQVLRESSHQGLQKLENCLKYVNPVMQKKLWQYSLENMSSLAKAILSLSSNGKGFVEMLKKCCDTDLTNISSLVKDDDKVKIEKNMRQFKEAIIYGQWKFGTCEDMLQGNKNNKLILEIVNTTWHYDKIGKNIDRVLLGVGKKELKEIETVIKQFEECKEISAVRIEFWKQGGRVKNIAINNKDKNKISVRSQMSKFKEYKDLWEKRLMKWKQHSLQLRELFPALNYFRFNEIHSLIRQIDTLSSSNNRSLQERESIKSFLQKVNYEATNEDVNEILQNWINFDPNVLKIYNMCDISKKEGLKECRDDIAKFGQILRPLWTCSPHHHTIEKTYPIGLNAGKPNLIMQSKSLLFKVLGLFESQPCIPRAEHILVCNEKTMKEDVACLIFRAITNDKKMQTDMHHDSVKPLYCLVYPEKLTPATLKQ</sequence>
<dbReference type="EMBL" id="ASPP01019222">
    <property type="protein sequence ID" value="ETO15338.1"/>
    <property type="molecule type" value="Genomic_DNA"/>
</dbReference>
<name>X6MMW4_RETFI</name>
<protein>
    <submittedName>
        <fullName evidence="1">Uncharacterized protein</fullName>
    </submittedName>
</protein>
<feature type="non-terminal residue" evidence="1">
    <location>
        <position position="553"/>
    </location>
</feature>
<organism evidence="1 2">
    <name type="scientific">Reticulomyxa filosa</name>
    <dbReference type="NCBI Taxonomy" id="46433"/>
    <lineage>
        <taxon>Eukaryota</taxon>
        <taxon>Sar</taxon>
        <taxon>Rhizaria</taxon>
        <taxon>Retaria</taxon>
        <taxon>Foraminifera</taxon>
        <taxon>Monothalamids</taxon>
        <taxon>Reticulomyxidae</taxon>
        <taxon>Reticulomyxa</taxon>
    </lineage>
</organism>
<dbReference type="OrthoDB" id="21615at2759"/>
<dbReference type="AlphaFoldDB" id="X6MMW4"/>
<accession>X6MMW4</accession>